<evidence type="ECO:0000313" key="4">
    <source>
        <dbReference type="Proteomes" id="UP000027601"/>
    </source>
</evidence>
<dbReference type="PANTHER" id="PTHR30160">
    <property type="entry name" value="TETRAACYLDISACCHARIDE 4'-KINASE-RELATED"/>
    <property type="match status" value="1"/>
</dbReference>
<evidence type="ECO:0000256" key="2">
    <source>
        <dbReference type="ARBA" id="ARBA00022679"/>
    </source>
</evidence>
<dbReference type="RefSeq" id="WP_024995433.1">
    <property type="nucleotide sequence ID" value="NZ_ATZI01000001.1"/>
</dbReference>
<proteinExistence type="predicted"/>
<dbReference type="SUPFAM" id="SSF53756">
    <property type="entry name" value="UDP-Glycosyltransferase/glycogen phosphorylase"/>
    <property type="match status" value="1"/>
</dbReference>
<dbReference type="Gene3D" id="3.40.50.2000">
    <property type="entry name" value="Glycogen Phosphorylase B"/>
    <property type="match status" value="2"/>
</dbReference>
<keyword evidence="1" id="KW-0328">Glycosyltransferase</keyword>
<dbReference type="OrthoDB" id="9768048at2"/>
<dbReference type="STRING" id="1121097.GCA_000428125_00272"/>
<dbReference type="EMBL" id="BAJS01000001">
    <property type="protein sequence ID" value="GAK35207.1"/>
    <property type="molecule type" value="Genomic_DNA"/>
</dbReference>
<evidence type="ECO:0000313" key="3">
    <source>
        <dbReference type="EMBL" id="GAK35207.1"/>
    </source>
</evidence>
<accession>A0A069CYA6</accession>
<dbReference type="GO" id="GO:0009244">
    <property type="term" value="P:lipopolysaccharide core region biosynthetic process"/>
    <property type="evidence" value="ECO:0007669"/>
    <property type="project" value="TreeGrafter"/>
</dbReference>
<dbReference type="Proteomes" id="UP000027601">
    <property type="component" value="Unassembled WGS sequence"/>
</dbReference>
<reference evidence="3 4" key="1">
    <citation type="journal article" date="2015" name="Microbes Environ.">
        <title>Distribution and evolution of nitrogen fixation genes in the phylum bacteroidetes.</title>
        <authorList>
            <person name="Inoue J."/>
            <person name="Oshima K."/>
            <person name="Suda W."/>
            <person name="Sakamoto M."/>
            <person name="Iino T."/>
            <person name="Noda S."/>
            <person name="Hongoh Y."/>
            <person name="Hattori M."/>
            <person name="Ohkuma M."/>
        </authorList>
    </citation>
    <scope>NUCLEOTIDE SEQUENCE [LARGE SCALE GENOMIC DNA]</scope>
    <source>
        <strain evidence="3 4">JCM 15093</strain>
    </source>
</reference>
<protein>
    <submittedName>
        <fullName evidence="3">ADP-heptose:LPS heptosyltransferase</fullName>
    </submittedName>
</protein>
<sequence length="343" mass="38427">MAKILVIRFSAIGDVAMSVPVIHSWASQYPQHQIVFLSRPSLAPLFTELPKNVSFYNADLKGKHKGIGGLYTLFKELQQMKFDVVADLHHVLRSKALAFLFRLAGTKVCSINKGRWAKRKLVRKRNKILVNQKSSFTRYAEVFEKAGYPVLLNFTSLYGDSKGNLEAVQHIVGQKGTQKWIGIAPFAKHKGKIYPLELQEKVVAHFAANPEVRVFLFGGGKEEENCFVEWVNKYPAVVSLAGKLNMSTELALMSHLDVMLSMDSANMHLASLVNIPVVSVWGATHPYAGFMGWKQLPTNAIQLDMPCRPCSVFGQKPCYRGDYACLNDIKPEKVIEKIEGIIF</sequence>
<name>A0A069CYA6_9BACE</name>
<evidence type="ECO:0000256" key="1">
    <source>
        <dbReference type="ARBA" id="ARBA00022676"/>
    </source>
</evidence>
<dbReference type="GO" id="GO:0005829">
    <property type="term" value="C:cytosol"/>
    <property type="evidence" value="ECO:0007669"/>
    <property type="project" value="TreeGrafter"/>
</dbReference>
<dbReference type="AlphaFoldDB" id="A0A069CYA6"/>
<organism evidence="3 4">
    <name type="scientific">Bacteroides graminisolvens DSM 19988 = JCM 15093</name>
    <dbReference type="NCBI Taxonomy" id="1121097"/>
    <lineage>
        <taxon>Bacteria</taxon>
        <taxon>Pseudomonadati</taxon>
        <taxon>Bacteroidota</taxon>
        <taxon>Bacteroidia</taxon>
        <taxon>Bacteroidales</taxon>
        <taxon>Bacteroidaceae</taxon>
        <taxon>Bacteroides</taxon>
    </lineage>
</organism>
<keyword evidence="2 3" id="KW-0808">Transferase</keyword>
<dbReference type="eggNOG" id="COG0859">
    <property type="taxonomic scope" value="Bacteria"/>
</dbReference>
<keyword evidence="4" id="KW-1185">Reference proteome</keyword>
<gene>
    <name evidence="3" type="ORF">JCM15093_286</name>
</gene>
<dbReference type="InterPro" id="IPR051199">
    <property type="entry name" value="LPS_LOS_Heptosyltrfase"/>
</dbReference>
<dbReference type="GO" id="GO:0008713">
    <property type="term" value="F:ADP-heptose-lipopolysaccharide heptosyltransferase activity"/>
    <property type="evidence" value="ECO:0007669"/>
    <property type="project" value="TreeGrafter"/>
</dbReference>
<dbReference type="CDD" id="cd03789">
    <property type="entry name" value="GT9_LPS_heptosyltransferase"/>
    <property type="match status" value="1"/>
</dbReference>
<dbReference type="Pfam" id="PF01075">
    <property type="entry name" value="Glyco_transf_9"/>
    <property type="match status" value="1"/>
</dbReference>
<comment type="caution">
    <text evidence="3">The sequence shown here is derived from an EMBL/GenBank/DDBJ whole genome shotgun (WGS) entry which is preliminary data.</text>
</comment>
<dbReference type="PANTHER" id="PTHR30160:SF22">
    <property type="entry name" value="LIPOPOLYSACCHARIDE CORE BIOSYNTHESIS PROTEIN"/>
    <property type="match status" value="1"/>
</dbReference>
<dbReference type="InterPro" id="IPR002201">
    <property type="entry name" value="Glyco_trans_9"/>
</dbReference>